<keyword evidence="1" id="KW-0732">Signal</keyword>
<dbReference type="PROSITE" id="PS50020">
    <property type="entry name" value="WW_DOMAIN_2"/>
    <property type="match status" value="1"/>
</dbReference>
<dbReference type="Gene3D" id="2.20.70.10">
    <property type="match status" value="1"/>
</dbReference>
<name>A0A061R0D3_9CHLO</name>
<accession>A0A061R0D3</accession>
<feature type="domain" description="WW" evidence="2">
    <location>
        <begin position="83"/>
        <end position="117"/>
    </location>
</feature>
<dbReference type="SUPFAM" id="SSF51045">
    <property type="entry name" value="WW domain"/>
    <property type="match status" value="1"/>
</dbReference>
<dbReference type="SMART" id="SM00456">
    <property type="entry name" value="WW"/>
    <property type="match status" value="1"/>
</dbReference>
<proteinExistence type="predicted"/>
<sequence length="134" mass="15352">MYLGGYRICRLLSLLLVSVVSFCFVSAEYKSAGDARGSDYIYWNEVTGATQEFNPGGIPFEDKSGNKYWMTGLKAELLDSDPEEAEYVWVKKHSEESGRDYYVNQETGESTWERPVDLAWRLVKRPVDDPYAEI</sequence>
<dbReference type="CDD" id="cd00201">
    <property type="entry name" value="WW"/>
    <property type="match status" value="1"/>
</dbReference>
<reference evidence="3" key="1">
    <citation type="submission" date="2014-05" db="EMBL/GenBank/DDBJ databases">
        <title>The transcriptome of the halophilic microalga Tetraselmis sp. GSL018 isolated from the Great Salt Lake, Utah.</title>
        <authorList>
            <person name="Jinkerson R.E."/>
            <person name="D'Adamo S."/>
            <person name="Posewitz M.C."/>
        </authorList>
    </citation>
    <scope>NUCLEOTIDE SEQUENCE</scope>
    <source>
        <strain evidence="3">GSL018</strain>
    </source>
</reference>
<dbReference type="PROSITE" id="PS01159">
    <property type="entry name" value="WW_DOMAIN_1"/>
    <property type="match status" value="1"/>
</dbReference>
<feature type="chain" id="PRO_5030002145" description="WW domain-containing protein" evidence="1">
    <location>
        <begin position="28"/>
        <end position="134"/>
    </location>
</feature>
<dbReference type="EMBL" id="GBEZ01022691">
    <property type="protein sequence ID" value="JAC64159.1"/>
    <property type="molecule type" value="Transcribed_RNA"/>
</dbReference>
<feature type="signal peptide" evidence="1">
    <location>
        <begin position="1"/>
        <end position="27"/>
    </location>
</feature>
<evidence type="ECO:0000259" key="2">
    <source>
        <dbReference type="PROSITE" id="PS50020"/>
    </source>
</evidence>
<dbReference type="InterPro" id="IPR036020">
    <property type="entry name" value="WW_dom_sf"/>
</dbReference>
<dbReference type="AlphaFoldDB" id="A0A061R0D3"/>
<dbReference type="Pfam" id="PF00397">
    <property type="entry name" value="WW"/>
    <property type="match status" value="1"/>
</dbReference>
<evidence type="ECO:0000256" key="1">
    <source>
        <dbReference type="SAM" id="SignalP"/>
    </source>
</evidence>
<organism evidence="3">
    <name type="scientific">Tetraselmis sp. GSL018</name>
    <dbReference type="NCBI Taxonomy" id="582737"/>
    <lineage>
        <taxon>Eukaryota</taxon>
        <taxon>Viridiplantae</taxon>
        <taxon>Chlorophyta</taxon>
        <taxon>core chlorophytes</taxon>
        <taxon>Chlorodendrophyceae</taxon>
        <taxon>Chlorodendrales</taxon>
        <taxon>Chlorodendraceae</taxon>
        <taxon>Tetraselmis</taxon>
    </lineage>
</organism>
<evidence type="ECO:0000313" key="3">
    <source>
        <dbReference type="EMBL" id="JAC64159.1"/>
    </source>
</evidence>
<dbReference type="InterPro" id="IPR001202">
    <property type="entry name" value="WW_dom"/>
</dbReference>
<protein>
    <recommendedName>
        <fullName evidence="2">WW domain-containing protein</fullName>
    </recommendedName>
</protein>
<gene>
    <name evidence="3" type="ORF">TSPGSL018_18934</name>
</gene>